<keyword evidence="3" id="KW-0813">Transport</keyword>
<dbReference type="EMBL" id="JAVDYE010000001">
    <property type="protein sequence ID" value="MDR7380775.1"/>
    <property type="molecule type" value="Genomic_DNA"/>
</dbReference>
<dbReference type="InterPro" id="IPR036837">
    <property type="entry name" value="Cation_efflux_CTD_sf"/>
</dbReference>
<organism evidence="11 12">
    <name type="scientific">Promicromonospora iranensis</name>
    <dbReference type="NCBI Taxonomy" id="1105144"/>
    <lineage>
        <taxon>Bacteria</taxon>
        <taxon>Bacillati</taxon>
        <taxon>Actinomycetota</taxon>
        <taxon>Actinomycetes</taxon>
        <taxon>Micrococcales</taxon>
        <taxon>Promicromonosporaceae</taxon>
        <taxon>Promicromonospora</taxon>
    </lineage>
</organism>
<dbReference type="Pfam" id="PF01545">
    <property type="entry name" value="Cation_efflux"/>
    <property type="match status" value="1"/>
</dbReference>
<dbReference type="Proteomes" id="UP001183585">
    <property type="component" value="Unassembled WGS sequence"/>
</dbReference>
<feature type="transmembrane region" description="Helical" evidence="8">
    <location>
        <begin position="56"/>
        <end position="74"/>
    </location>
</feature>
<feature type="transmembrane region" description="Helical" evidence="8">
    <location>
        <begin position="165"/>
        <end position="183"/>
    </location>
</feature>
<keyword evidence="7 8" id="KW-0472">Membrane</keyword>
<feature type="domain" description="Cation efflux protein transmembrane" evidence="9">
    <location>
        <begin position="24"/>
        <end position="214"/>
    </location>
</feature>
<comment type="subcellular location">
    <subcellularLocation>
        <location evidence="1">Membrane</location>
        <topology evidence="1">Multi-pass membrane protein</topology>
    </subcellularLocation>
</comment>
<dbReference type="NCBIfam" id="TIGR01297">
    <property type="entry name" value="CDF"/>
    <property type="match status" value="1"/>
</dbReference>
<dbReference type="InterPro" id="IPR027469">
    <property type="entry name" value="Cation_efflux_TMD_sf"/>
</dbReference>
<feature type="domain" description="Cation efflux protein cytoplasmic" evidence="10">
    <location>
        <begin position="219"/>
        <end position="298"/>
    </location>
</feature>
<keyword evidence="12" id="KW-1185">Reference proteome</keyword>
<dbReference type="PANTHER" id="PTHR11562">
    <property type="entry name" value="CATION EFFLUX PROTEIN/ ZINC TRANSPORTER"/>
    <property type="match status" value="1"/>
</dbReference>
<feature type="transmembrane region" description="Helical" evidence="8">
    <location>
        <begin position="86"/>
        <end position="109"/>
    </location>
</feature>
<evidence type="ECO:0000313" key="11">
    <source>
        <dbReference type="EMBL" id="MDR7380775.1"/>
    </source>
</evidence>
<dbReference type="Pfam" id="PF16916">
    <property type="entry name" value="ZT_dimer"/>
    <property type="match status" value="1"/>
</dbReference>
<proteinExistence type="inferred from homology"/>
<evidence type="ECO:0000256" key="8">
    <source>
        <dbReference type="SAM" id="Phobius"/>
    </source>
</evidence>
<protein>
    <submittedName>
        <fullName evidence="11">Cobalt-zinc-cadmium efflux system protein</fullName>
    </submittedName>
</protein>
<dbReference type="PANTHER" id="PTHR11562:SF17">
    <property type="entry name" value="RE54080P-RELATED"/>
    <property type="match status" value="1"/>
</dbReference>
<accession>A0ABU2CHG7</accession>
<evidence type="ECO:0000256" key="1">
    <source>
        <dbReference type="ARBA" id="ARBA00004141"/>
    </source>
</evidence>
<name>A0ABU2CHG7_9MICO</name>
<dbReference type="RefSeq" id="WP_274992336.1">
    <property type="nucleotide sequence ID" value="NZ_JAJQQP010000002.1"/>
</dbReference>
<keyword evidence="6" id="KW-0406">Ion transport</keyword>
<evidence type="ECO:0000259" key="10">
    <source>
        <dbReference type="Pfam" id="PF16916"/>
    </source>
</evidence>
<evidence type="ECO:0000259" key="9">
    <source>
        <dbReference type="Pfam" id="PF01545"/>
    </source>
</evidence>
<comment type="similarity">
    <text evidence="2">Belongs to the cation diffusion facilitator (CDF) transporter (TC 2.A.4) family. SLC30A subfamily.</text>
</comment>
<evidence type="ECO:0000256" key="4">
    <source>
        <dbReference type="ARBA" id="ARBA00022692"/>
    </source>
</evidence>
<dbReference type="InterPro" id="IPR050681">
    <property type="entry name" value="CDF/SLC30A"/>
</dbReference>
<reference evidence="11 12" key="1">
    <citation type="submission" date="2023-07" db="EMBL/GenBank/DDBJ databases">
        <title>Sequencing the genomes of 1000 actinobacteria strains.</title>
        <authorList>
            <person name="Klenk H.-P."/>
        </authorList>
    </citation>
    <scope>NUCLEOTIDE SEQUENCE [LARGE SCALE GENOMIC DNA]</scope>
    <source>
        <strain evidence="11 12">DSM 45554</strain>
    </source>
</reference>
<evidence type="ECO:0000256" key="2">
    <source>
        <dbReference type="ARBA" id="ARBA00008873"/>
    </source>
</evidence>
<keyword evidence="5 8" id="KW-1133">Transmembrane helix</keyword>
<dbReference type="SUPFAM" id="SSF161111">
    <property type="entry name" value="Cation efflux protein transmembrane domain-like"/>
    <property type="match status" value="1"/>
</dbReference>
<gene>
    <name evidence="11" type="ORF">J2S48_000290</name>
</gene>
<dbReference type="InterPro" id="IPR058533">
    <property type="entry name" value="Cation_efflux_TM"/>
</dbReference>
<feature type="transmembrane region" description="Helical" evidence="8">
    <location>
        <begin position="121"/>
        <end position="144"/>
    </location>
</feature>
<dbReference type="Gene3D" id="1.20.1510.10">
    <property type="entry name" value="Cation efflux protein transmembrane domain"/>
    <property type="match status" value="1"/>
</dbReference>
<evidence type="ECO:0000256" key="5">
    <source>
        <dbReference type="ARBA" id="ARBA00022989"/>
    </source>
</evidence>
<comment type="caution">
    <text evidence="11">The sequence shown here is derived from an EMBL/GenBank/DDBJ whole genome shotgun (WGS) entry which is preliminary data.</text>
</comment>
<dbReference type="InterPro" id="IPR002524">
    <property type="entry name" value="Cation_efflux"/>
</dbReference>
<dbReference type="InterPro" id="IPR027470">
    <property type="entry name" value="Cation_efflux_CTD"/>
</dbReference>
<keyword evidence="4 8" id="KW-0812">Transmembrane</keyword>
<evidence type="ECO:0000256" key="7">
    <source>
        <dbReference type="ARBA" id="ARBA00023136"/>
    </source>
</evidence>
<evidence type="ECO:0000256" key="6">
    <source>
        <dbReference type="ARBA" id="ARBA00023065"/>
    </source>
</evidence>
<evidence type="ECO:0000256" key="3">
    <source>
        <dbReference type="ARBA" id="ARBA00022448"/>
    </source>
</evidence>
<dbReference type="SUPFAM" id="SSF160240">
    <property type="entry name" value="Cation efflux protein cytoplasmic domain-like"/>
    <property type="match status" value="1"/>
</dbReference>
<feature type="transmembrane region" description="Helical" evidence="8">
    <location>
        <begin position="23"/>
        <end position="50"/>
    </location>
</feature>
<sequence>MTDHQHHHGAHGGAGDESSRRRLAVAFGITATVFVAQAVGAVLTGSLALLVDTAHMLTDVAGLAIALFAASLALRPPSPRRTWGFLRAEVLAALAQAAVLLAVGVYALVEGVGRLVGPTQAPGPGLLVFGVVGLVGNVVALLVLAGGRSASLNLRAAFLEVVNDALGSVAVIVAAVVIATTGWQRADAVAGLAIAVLILPRAAKLLVDSANVLLESTPAGIDLEQVRARLLEVENVEAVHDLHASLVATGVPTISAHVVVRDACFRDGHAPPVLDALQRCVATEFDVSVEHSTFQLEPAEHARHEAPTHA</sequence>
<evidence type="ECO:0000313" key="12">
    <source>
        <dbReference type="Proteomes" id="UP001183585"/>
    </source>
</evidence>